<dbReference type="EMBL" id="FOWD01000024">
    <property type="protein sequence ID" value="SFO41302.1"/>
    <property type="molecule type" value="Genomic_DNA"/>
</dbReference>
<name>A0A1I5GZ85_9FIRM</name>
<reference evidence="1 2" key="1">
    <citation type="submission" date="2016-10" db="EMBL/GenBank/DDBJ databases">
        <authorList>
            <person name="de Groot N.N."/>
        </authorList>
    </citation>
    <scope>NUCLEOTIDE SEQUENCE [LARGE SCALE GENOMIC DNA]</scope>
    <source>
        <strain evidence="1 2">DSM 1283</strain>
    </source>
</reference>
<dbReference type="SUPFAM" id="SSF53254">
    <property type="entry name" value="Phosphoglycerate mutase-like"/>
    <property type="match status" value="1"/>
</dbReference>
<dbReference type="AlphaFoldDB" id="A0A1I5GZ85"/>
<organism evidence="1 2">
    <name type="scientific">Anaerocolumna aminovalerica</name>
    <dbReference type="NCBI Taxonomy" id="1527"/>
    <lineage>
        <taxon>Bacteria</taxon>
        <taxon>Bacillati</taxon>
        <taxon>Bacillota</taxon>
        <taxon>Clostridia</taxon>
        <taxon>Lachnospirales</taxon>
        <taxon>Lachnospiraceae</taxon>
        <taxon>Anaerocolumna</taxon>
    </lineage>
</organism>
<dbReference type="Proteomes" id="UP000198806">
    <property type="component" value="Unassembled WGS sequence"/>
</dbReference>
<dbReference type="Pfam" id="PF00300">
    <property type="entry name" value="His_Phos_1"/>
    <property type="match status" value="1"/>
</dbReference>
<dbReference type="OrthoDB" id="9781415at2"/>
<dbReference type="InterPro" id="IPR013078">
    <property type="entry name" value="His_Pase_superF_clade-1"/>
</dbReference>
<evidence type="ECO:0000313" key="2">
    <source>
        <dbReference type="Proteomes" id="UP000198806"/>
    </source>
</evidence>
<gene>
    <name evidence="1" type="ORF">SAMN04489757_12415</name>
</gene>
<accession>A0A1I5GZ85</accession>
<protein>
    <submittedName>
        <fullName evidence="1">Histidine phosphatase superfamily (Branch 1)</fullName>
    </submittedName>
</protein>
<dbReference type="InterPro" id="IPR029033">
    <property type="entry name" value="His_PPase_superfam"/>
</dbReference>
<keyword evidence="2" id="KW-1185">Reference proteome</keyword>
<evidence type="ECO:0000313" key="1">
    <source>
        <dbReference type="EMBL" id="SFO41302.1"/>
    </source>
</evidence>
<proteinExistence type="predicted"/>
<sequence length="101" mass="11806">MECQEKTIDDRMFSDAESRRDVWNRLRPFYDMIMNSDEENIIIVSHGDSLSVFHAMWFGLEVEMLNQCGLFGMSGGVSFMQKNEDGKHIIRRLSDMSYISE</sequence>
<dbReference type="Gene3D" id="3.40.50.1240">
    <property type="entry name" value="Phosphoglycerate mutase-like"/>
    <property type="match status" value="1"/>
</dbReference>
<dbReference type="STRING" id="1527.SAMN04489757_12415"/>
<dbReference type="RefSeq" id="WP_139221527.1">
    <property type="nucleotide sequence ID" value="NZ_BAABFM010000035.1"/>
</dbReference>